<evidence type="ECO:0000256" key="6">
    <source>
        <dbReference type="ARBA" id="ARBA00023170"/>
    </source>
</evidence>
<evidence type="ECO:0000256" key="7">
    <source>
        <dbReference type="ARBA" id="ARBA00023224"/>
    </source>
</evidence>
<evidence type="ECO:0000313" key="9">
    <source>
        <dbReference type="Proteomes" id="UP001652740"/>
    </source>
</evidence>
<evidence type="ECO:0000256" key="2">
    <source>
        <dbReference type="ARBA" id="ARBA00022475"/>
    </source>
</evidence>
<keyword evidence="5" id="KW-0472">Membrane</keyword>
<keyword evidence="9" id="KW-1185">Reference proteome</keyword>
<dbReference type="PANTHER" id="PTHR21143">
    <property type="entry name" value="INVERTEBRATE GUSTATORY RECEPTOR"/>
    <property type="match status" value="1"/>
</dbReference>
<keyword evidence="3" id="KW-0812">Transmembrane</keyword>
<dbReference type="GO" id="GO:0007635">
    <property type="term" value="P:chemosensory behavior"/>
    <property type="evidence" value="ECO:0007669"/>
    <property type="project" value="TreeGrafter"/>
</dbReference>
<dbReference type="AlphaFoldDB" id="A0A6J1X8I2"/>
<dbReference type="Proteomes" id="UP001652740">
    <property type="component" value="Unplaced"/>
</dbReference>
<dbReference type="GO" id="GO:0007165">
    <property type="term" value="P:signal transduction"/>
    <property type="evidence" value="ECO:0007669"/>
    <property type="project" value="UniProtKB-KW"/>
</dbReference>
<keyword evidence="6" id="KW-0675">Receptor</keyword>
<dbReference type="PANTHER" id="PTHR21143:SF123">
    <property type="entry name" value="GUSTATORY RECEPTOR FOR SUGAR TASTE 43A-RELATED"/>
    <property type="match status" value="1"/>
</dbReference>
<evidence type="ECO:0000256" key="3">
    <source>
        <dbReference type="ARBA" id="ARBA00022692"/>
    </source>
</evidence>
<dbReference type="GO" id="GO:0030425">
    <property type="term" value="C:dendrite"/>
    <property type="evidence" value="ECO:0007669"/>
    <property type="project" value="TreeGrafter"/>
</dbReference>
<feature type="chain" id="PRO_5045507239" evidence="8">
    <location>
        <begin position="19"/>
        <end position="105"/>
    </location>
</feature>
<feature type="signal peptide" evidence="8">
    <location>
        <begin position="1"/>
        <end position="18"/>
    </location>
</feature>
<evidence type="ECO:0000256" key="5">
    <source>
        <dbReference type="ARBA" id="ARBA00023136"/>
    </source>
</evidence>
<proteinExistence type="predicted"/>
<comment type="subcellular location">
    <subcellularLocation>
        <location evidence="1">Cell membrane</location>
        <topology evidence="1">Multi-pass membrane protein</topology>
    </subcellularLocation>
</comment>
<name>A0A6J1X8I2_GALME</name>
<dbReference type="GO" id="GO:0030424">
    <property type="term" value="C:axon"/>
    <property type="evidence" value="ECO:0007669"/>
    <property type="project" value="TreeGrafter"/>
</dbReference>
<keyword evidence="2" id="KW-1003">Cell membrane</keyword>
<organism evidence="9 10">
    <name type="scientific">Galleria mellonella</name>
    <name type="common">Greater wax moth</name>
    <dbReference type="NCBI Taxonomy" id="7137"/>
    <lineage>
        <taxon>Eukaryota</taxon>
        <taxon>Metazoa</taxon>
        <taxon>Ecdysozoa</taxon>
        <taxon>Arthropoda</taxon>
        <taxon>Hexapoda</taxon>
        <taxon>Insecta</taxon>
        <taxon>Pterygota</taxon>
        <taxon>Neoptera</taxon>
        <taxon>Endopterygota</taxon>
        <taxon>Lepidoptera</taxon>
        <taxon>Glossata</taxon>
        <taxon>Ditrysia</taxon>
        <taxon>Pyraloidea</taxon>
        <taxon>Pyralidae</taxon>
        <taxon>Galleriinae</taxon>
        <taxon>Galleria</taxon>
    </lineage>
</organism>
<dbReference type="GO" id="GO:0008049">
    <property type="term" value="P:male courtship behavior"/>
    <property type="evidence" value="ECO:0007669"/>
    <property type="project" value="TreeGrafter"/>
</dbReference>
<protein>
    <submittedName>
        <fullName evidence="10">Gustatory receptor for sugar taste 43a-like</fullName>
    </submittedName>
</protein>
<keyword evidence="7" id="KW-0807">Transducer</keyword>
<dbReference type="GO" id="GO:0050909">
    <property type="term" value="P:sensory perception of taste"/>
    <property type="evidence" value="ECO:0007669"/>
    <property type="project" value="InterPro"/>
</dbReference>
<dbReference type="InParanoid" id="A0A6J1X8I2"/>
<dbReference type="GO" id="GO:0005886">
    <property type="term" value="C:plasma membrane"/>
    <property type="evidence" value="ECO:0007669"/>
    <property type="project" value="UniProtKB-SubCell"/>
</dbReference>
<dbReference type="InterPro" id="IPR013604">
    <property type="entry name" value="7TM_chemorcpt"/>
</dbReference>
<accession>A0A6J1X8I2</accession>
<evidence type="ECO:0000256" key="1">
    <source>
        <dbReference type="ARBA" id="ARBA00004651"/>
    </source>
</evidence>
<dbReference type="RefSeq" id="XP_026763878.3">
    <property type="nucleotide sequence ID" value="XM_026908077.3"/>
</dbReference>
<sequence>MLLWCIVHFISLILLVEPCHWTQEEVNRTHILVSLLTDRASAADNLLNAELNQFYKHLTLNKVAFSPLGMFTMGRPLCATIVGILSTYLVIIFQFQTAADRVDGF</sequence>
<dbReference type="KEGG" id="gmw:113522403"/>
<evidence type="ECO:0000313" key="10">
    <source>
        <dbReference type="RefSeq" id="XP_026763878.3"/>
    </source>
</evidence>
<dbReference type="GeneID" id="113522403"/>
<keyword evidence="8" id="KW-0732">Signal</keyword>
<keyword evidence="4" id="KW-1133">Transmembrane helix</keyword>
<reference evidence="10" key="1">
    <citation type="submission" date="2025-08" db="UniProtKB">
        <authorList>
            <consortium name="RefSeq"/>
        </authorList>
    </citation>
    <scope>IDENTIFICATION</scope>
    <source>
        <tissue evidence="10">Whole larvae</tissue>
    </source>
</reference>
<gene>
    <name evidence="10" type="primary">LOC113522403</name>
</gene>
<evidence type="ECO:0000256" key="4">
    <source>
        <dbReference type="ARBA" id="ARBA00022989"/>
    </source>
</evidence>
<dbReference type="GO" id="GO:0043025">
    <property type="term" value="C:neuronal cell body"/>
    <property type="evidence" value="ECO:0007669"/>
    <property type="project" value="TreeGrafter"/>
</dbReference>
<dbReference type="Pfam" id="PF08395">
    <property type="entry name" value="7tm_7"/>
    <property type="match status" value="1"/>
</dbReference>
<evidence type="ECO:0000256" key="8">
    <source>
        <dbReference type="SAM" id="SignalP"/>
    </source>
</evidence>